<dbReference type="Proteomes" id="UP000183417">
    <property type="component" value="Unassembled WGS sequence"/>
</dbReference>
<proteinExistence type="predicted"/>
<sequence>MTITLEAIRAAGGIVHSDGNIFFRDISMLQGLAGAAPAAVAPQGVVAWMHPETLNVISAAHKHDMSTEYGAETRRKAESHSVALVRAGEPAVAAPALEAPPAVAPQGEYPHEQMDAMALARYKVVPSHASMLWSHAVVAGDGVQQLYVGREAECQNMARKFAGAFLDGAFAFHSMAAAPTTQAAPALEAPAAPSRTSVAVLQCDCCGHIGINDAADGKAACNTCRWTGDSPAEDKCPGCNRVGTMTTACPECGARTTLIAETHLQAPAALEAPAAPPPRTTGYIAPKGRYVPPVLFNPYTGEPRDARDIASDPQGVLIVPPGAAIQRVREG</sequence>
<dbReference type="AlphaFoldDB" id="A0A1H3TI96"/>
<name>A0A1H3TI96_9BURK</name>
<gene>
    <name evidence="1" type="ORF">SAMN05421547_12880</name>
</gene>
<dbReference type="GeneID" id="94693426"/>
<accession>A0A1H3TI96</accession>
<organism evidence="1 2">
    <name type="scientific">Delftia lacustris</name>
    <dbReference type="NCBI Taxonomy" id="558537"/>
    <lineage>
        <taxon>Bacteria</taxon>
        <taxon>Pseudomonadati</taxon>
        <taxon>Pseudomonadota</taxon>
        <taxon>Betaproteobacteria</taxon>
        <taxon>Burkholderiales</taxon>
        <taxon>Comamonadaceae</taxon>
        <taxon>Delftia</taxon>
    </lineage>
</organism>
<dbReference type="EMBL" id="FNPE01000028">
    <property type="protein sequence ID" value="SDZ49521.1"/>
    <property type="molecule type" value="Genomic_DNA"/>
</dbReference>
<evidence type="ECO:0000313" key="1">
    <source>
        <dbReference type="EMBL" id="SDZ49521.1"/>
    </source>
</evidence>
<protein>
    <submittedName>
        <fullName evidence="1">Uncharacterized protein</fullName>
    </submittedName>
</protein>
<dbReference type="RefSeq" id="WP_074923562.1">
    <property type="nucleotide sequence ID" value="NZ_CP141274.1"/>
</dbReference>
<evidence type="ECO:0000313" key="2">
    <source>
        <dbReference type="Proteomes" id="UP000183417"/>
    </source>
</evidence>
<reference evidence="1 2" key="1">
    <citation type="submission" date="2016-10" db="EMBL/GenBank/DDBJ databases">
        <authorList>
            <person name="de Groot N.N."/>
        </authorList>
    </citation>
    <scope>NUCLEOTIDE SEQUENCE [LARGE SCALE GENOMIC DNA]</scope>
    <source>
        <strain evidence="1 2">LMG 24775</strain>
    </source>
</reference>